<dbReference type="AlphaFoldDB" id="A0A0R2L579"/>
<dbReference type="Pfam" id="PF08876">
    <property type="entry name" value="DUF1836"/>
    <property type="match status" value="1"/>
</dbReference>
<dbReference type="RefSeq" id="WP_057801510.1">
    <property type="nucleotide sequence ID" value="NZ_JQBX01000002.1"/>
</dbReference>
<dbReference type="PANTHER" id="PTHR40056:SF1">
    <property type="entry name" value="DUF1836 DOMAIN-CONTAINING PROTEIN"/>
    <property type="match status" value="1"/>
</dbReference>
<name>A0A0R2L579_9LACO</name>
<gene>
    <name evidence="1" type="ORF">IV81_GL000787</name>
</gene>
<dbReference type="Proteomes" id="UP000051859">
    <property type="component" value="Unassembled WGS sequence"/>
</dbReference>
<accession>A0A0R2L579</accession>
<proteinExistence type="predicted"/>
<reference evidence="1 2" key="1">
    <citation type="journal article" date="2015" name="Genome Announc.">
        <title>Expanding the biotechnology potential of lactobacilli through comparative genomics of 213 strains and associated genera.</title>
        <authorList>
            <person name="Sun Z."/>
            <person name="Harris H.M."/>
            <person name="McCann A."/>
            <person name="Guo C."/>
            <person name="Argimon S."/>
            <person name="Zhang W."/>
            <person name="Yang X."/>
            <person name="Jeffery I.B."/>
            <person name="Cooney J.C."/>
            <person name="Kagawa T.F."/>
            <person name="Liu W."/>
            <person name="Song Y."/>
            <person name="Salvetti E."/>
            <person name="Wrobel A."/>
            <person name="Rasinkangas P."/>
            <person name="Parkhill J."/>
            <person name="Rea M.C."/>
            <person name="O'Sullivan O."/>
            <person name="Ritari J."/>
            <person name="Douillard F.P."/>
            <person name="Paul Ross R."/>
            <person name="Yang R."/>
            <person name="Briner A.E."/>
            <person name="Felis G.E."/>
            <person name="de Vos W.M."/>
            <person name="Barrangou R."/>
            <person name="Klaenhammer T.R."/>
            <person name="Caufield P.W."/>
            <person name="Cui Y."/>
            <person name="Zhang H."/>
            <person name="O'Toole P.W."/>
        </authorList>
    </citation>
    <scope>NUCLEOTIDE SEQUENCE [LARGE SCALE GENOMIC DNA]</scope>
    <source>
        <strain evidence="1 2">DSM 18001</strain>
    </source>
</reference>
<evidence type="ECO:0000313" key="2">
    <source>
        <dbReference type="Proteomes" id="UP000051859"/>
    </source>
</evidence>
<comment type="caution">
    <text evidence="1">The sequence shown here is derived from an EMBL/GenBank/DDBJ whole genome shotgun (WGS) entry which is preliminary data.</text>
</comment>
<protein>
    <submittedName>
        <fullName evidence="1">BS ykrK family protein</fullName>
    </submittedName>
</protein>
<organism evidence="1 2">
    <name type="scientific">Pediococcus stilesii</name>
    <dbReference type="NCBI Taxonomy" id="331679"/>
    <lineage>
        <taxon>Bacteria</taxon>
        <taxon>Bacillati</taxon>
        <taxon>Bacillota</taxon>
        <taxon>Bacilli</taxon>
        <taxon>Lactobacillales</taxon>
        <taxon>Lactobacillaceae</taxon>
        <taxon>Pediococcus</taxon>
    </lineage>
</organism>
<dbReference type="PATRIC" id="fig|331679.3.peg.794"/>
<dbReference type="InterPro" id="IPR014975">
    <property type="entry name" value="DUF1836"/>
</dbReference>
<dbReference type="EMBL" id="JQBX01000002">
    <property type="protein sequence ID" value="KRN94998.1"/>
    <property type="molecule type" value="Genomic_DNA"/>
</dbReference>
<dbReference type="STRING" id="331679.IV81_GL000787"/>
<sequence length="167" mass="19215">MNSQQLEKFSKMQLPLWDKLPSLGLHLDQVIGLANGYLETLEVDPLTSTMMHNYLKQSVIMRPDDKLYGRMQLAAVIVIGCLKSVLSLDEIRRGFEVELKKNSPKKAYDNFVQAFNNEITYISQRKPRNLWIDLMEENETVSLQHSAIISMLTKKMAQDALTNLEEK</sequence>
<dbReference type="PANTHER" id="PTHR40056">
    <property type="entry name" value="HYPOTHETICAL CYTOSOLIC PROTEIN"/>
    <property type="match status" value="1"/>
</dbReference>
<evidence type="ECO:0000313" key="1">
    <source>
        <dbReference type="EMBL" id="KRN94998.1"/>
    </source>
</evidence>
<keyword evidence="2" id="KW-1185">Reference proteome</keyword>